<evidence type="ECO:0000313" key="4">
    <source>
        <dbReference type="Proteomes" id="UP001642409"/>
    </source>
</evidence>
<evidence type="ECO:0000313" key="3">
    <source>
        <dbReference type="EMBL" id="CAL6001152.1"/>
    </source>
</evidence>
<organism evidence="2">
    <name type="scientific">Hexamita inflata</name>
    <dbReference type="NCBI Taxonomy" id="28002"/>
    <lineage>
        <taxon>Eukaryota</taxon>
        <taxon>Metamonada</taxon>
        <taxon>Diplomonadida</taxon>
        <taxon>Hexamitidae</taxon>
        <taxon>Hexamitinae</taxon>
        <taxon>Hexamita</taxon>
    </lineage>
</organism>
<reference evidence="2" key="1">
    <citation type="submission" date="2023-06" db="EMBL/GenBank/DDBJ databases">
        <authorList>
            <person name="Kurt Z."/>
        </authorList>
    </citation>
    <scope>NUCLEOTIDE SEQUENCE</scope>
</reference>
<reference evidence="3 4" key="2">
    <citation type="submission" date="2024-07" db="EMBL/GenBank/DDBJ databases">
        <authorList>
            <person name="Akdeniz Z."/>
        </authorList>
    </citation>
    <scope>NUCLEOTIDE SEQUENCE [LARGE SCALE GENOMIC DNA]</scope>
</reference>
<keyword evidence="1" id="KW-0175">Coiled coil</keyword>
<dbReference type="AlphaFoldDB" id="A0AA86RDK5"/>
<proteinExistence type="predicted"/>
<protein>
    <submittedName>
        <fullName evidence="2">Uncharacterized protein</fullName>
    </submittedName>
</protein>
<accession>A0AA86RDK5</accession>
<dbReference type="EMBL" id="CATOUU010001173">
    <property type="protein sequence ID" value="CAI9976289.1"/>
    <property type="molecule type" value="Genomic_DNA"/>
</dbReference>
<gene>
    <name evidence="3" type="ORF">HINF_LOCUS17270</name>
    <name evidence="2" type="ORF">HINF_LOCUS63934</name>
</gene>
<name>A0AA86RDK5_9EUKA</name>
<dbReference type="EMBL" id="CAXDID020000043">
    <property type="protein sequence ID" value="CAL6001152.1"/>
    <property type="molecule type" value="Genomic_DNA"/>
</dbReference>
<comment type="caution">
    <text evidence="2">The sequence shown here is derived from an EMBL/GenBank/DDBJ whole genome shotgun (WGS) entry which is preliminary data.</text>
</comment>
<keyword evidence="4" id="KW-1185">Reference proteome</keyword>
<feature type="coiled-coil region" evidence="1">
    <location>
        <begin position="535"/>
        <end position="562"/>
    </location>
</feature>
<feature type="coiled-coil region" evidence="1">
    <location>
        <begin position="298"/>
        <end position="339"/>
    </location>
</feature>
<evidence type="ECO:0000256" key="1">
    <source>
        <dbReference type="SAM" id="Coils"/>
    </source>
</evidence>
<sequence length="871" mass="101502">MSLENSEQLSYEDLKKQNAQLQQAIKNHKQAFEAVNDDFITYQQETDTVIGELEKSLKKQQNMSSLLNVTLQTKEKALNQSTADIRVLKSQLSTQQSQLQNMSHVYESQLKLSQMNYQDQVQQTIECNRSGNQSEITYLKLAYNTQLNEIQKLQFELKQEKSITESLFKQINELRLQQNDDIPVNEQSELARLRTILYKSQVMIAALGCPFDISSEEVCEKLLEAKSSDNFAAMTDSQFLRSDLDTQIDTLLNKGLYLMGMRVQKQYFDPSNRPWRNQQYEGESNQTYESFKSLMRKNSELSAQNTILASEIEQLSKQAQIHKQRIDILTRENEKLVQLQQTELKTHAKCNDSLIKQIQYWSGIGQKYNIQLSQMHQQTIQEVSSVKMMNQNYSDILAKLDGLKELNCKIDDVTDASQSYKLIDTLNELIEQLQTTKINPQLFSVSEIVQKQYGLPVPPNVLRYFDEKLESIAQELLERSKINKNALNLLISSVLKQQPKNGDFSNFSKKLELLVKESNVIFEEVIEQDLNSQIIDELKSKILELESNIKTVQKERDELLEKQHVQLVIQKTENGEIVFSTEDAGIVDKMLSCQSQNRSGRYVSYLEIMSKELVQYFSECQKPINQLTNQLAQITQGQLMQHDSFNNLNQSLLNNCNRIQLKLNQQLQQIQQKSDFCERLNVLKNATTQIINSAPRFQNLITEFEAFFAKFQTKSEPVFMQTAVKSDLTEINSLQSQFLQLNTQLTQYQQYLAEDREKIRLFIDETRGTEQAKNKKLRECYTQSELRLQKAEQEAAQIRKTYTQLSVNKFEDVQKYNSEIKKLQNENNDLKVEIVKKIRDTREEMLRMFREKETIYEKQIKMLSTHDLEIK</sequence>
<dbReference type="Proteomes" id="UP001642409">
    <property type="component" value="Unassembled WGS sequence"/>
</dbReference>
<feature type="coiled-coil region" evidence="1">
    <location>
        <begin position="4"/>
        <end position="38"/>
    </location>
</feature>
<evidence type="ECO:0000313" key="2">
    <source>
        <dbReference type="EMBL" id="CAI9976289.1"/>
    </source>
</evidence>
<feature type="coiled-coil region" evidence="1">
    <location>
        <begin position="774"/>
        <end position="840"/>
    </location>
</feature>